<keyword evidence="7 9" id="KW-0573">Peptidoglycan synthesis</keyword>
<dbReference type="SUPFAM" id="SSF141523">
    <property type="entry name" value="L,D-transpeptidase catalytic domain-like"/>
    <property type="match status" value="1"/>
</dbReference>
<evidence type="ECO:0000313" key="13">
    <source>
        <dbReference type="EMBL" id="RIX54081.1"/>
    </source>
</evidence>
<keyword evidence="3" id="KW-0328">Glycosyltransferase</keyword>
<dbReference type="InterPro" id="IPR005490">
    <property type="entry name" value="LD_TPept_cat_dom"/>
</dbReference>
<keyword evidence="14" id="KW-1185">Reference proteome</keyword>
<keyword evidence="11" id="KW-0472">Membrane</keyword>
<evidence type="ECO:0000256" key="6">
    <source>
        <dbReference type="ARBA" id="ARBA00022960"/>
    </source>
</evidence>
<dbReference type="Pfam" id="PF03734">
    <property type="entry name" value="YkuD"/>
    <property type="match status" value="1"/>
</dbReference>
<dbReference type="OrthoDB" id="9787225at2"/>
<keyword evidence="6 9" id="KW-0133">Cell shape</keyword>
<accession>A0A3A1V2S1</accession>
<dbReference type="CDD" id="cd16913">
    <property type="entry name" value="YkuD_like"/>
    <property type="match status" value="1"/>
</dbReference>
<dbReference type="GO" id="GO:0016757">
    <property type="term" value="F:glycosyltransferase activity"/>
    <property type="evidence" value="ECO:0007669"/>
    <property type="project" value="UniProtKB-KW"/>
</dbReference>
<dbReference type="EMBL" id="QXQA01000003">
    <property type="protein sequence ID" value="RIX54081.1"/>
    <property type="molecule type" value="Genomic_DNA"/>
</dbReference>
<evidence type="ECO:0000259" key="12">
    <source>
        <dbReference type="PROSITE" id="PS52029"/>
    </source>
</evidence>
<proteinExistence type="inferred from homology"/>
<dbReference type="InterPro" id="IPR050979">
    <property type="entry name" value="LD-transpeptidase"/>
</dbReference>
<dbReference type="GO" id="GO:0008360">
    <property type="term" value="P:regulation of cell shape"/>
    <property type="evidence" value="ECO:0007669"/>
    <property type="project" value="UniProtKB-UniRule"/>
</dbReference>
<evidence type="ECO:0000256" key="5">
    <source>
        <dbReference type="ARBA" id="ARBA00022801"/>
    </source>
</evidence>
<dbReference type="Gene3D" id="2.40.440.10">
    <property type="entry name" value="L,D-transpeptidase catalytic domain-like"/>
    <property type="match status" value="1"/>
</dbReference>
<gene>
    <name evidence="13" type="ORF">D3P08_07465</name>
</gene>
<dbReference type="PROSITE" id="PS52029">
    <property type="entry name" value="LD_TPASE"/>
    <property type="match status" value="1"/>
</dbReference>
<feature type="compositionally biased region" description="Polar residues" evidence="10">
    <location>
        <begin position="313"/>
        <end position="339"/>
    </location>
</feature>
<organism evidence="13 14">
    <name type="scientific">Paenibacillus nanensis</name>
    <dbReference type="NCBI Taxonomy" id="393251"/>
    <lineage>
        <taxon>Bacteria</taxon>
        <taxon>Bacillati</taxon>
        <taxon>Bacillota</taxon>
        <taxon>Bacilli</taxon>
        <taxon>Bacillales</taxon>
        <taxon>Paenibacillaceae</taxon>
        <taxon>Paenibacillus</taxon>
    </lineage>
</organism>
<evidence type="ECO:0000256" key="9">
    <source>
        <dbReference type="PROSITE-ProRule" id="PRU01373"/>
    </source>
</evidence>
<dbReference type="GO" id="GO:0005576">
    <property type="term" value="C:extracellular region"/>
    <property type="evidence" value="ECO:0007669"/>
    <property type="project" value="TreeGrafter"/>
</dbReference>
<feature type="transmembrane region" description="Helical" evidence="11">
    <location>
        <begin position="111"/>
        <end position="128"/>
    </location>
</feature>
<keyword evidence="4" id="KW-0808">Transferase</keyword>
<protein>
    <submittedName>
        <fullName evidence="13">L,D-transpeptidase</fullName>
    </submittedName>
</protein>
<evidence type="ECO:0000256" key="3">
    <source>
        <dbReference type="ARBA" id="ARBA00022676"/>
    </source>
</evidence>
<dbReference type="AlphaFoldDB" id="A0A3A1V2S1"/>
<dbReference type="UniPathway" id="UPA00219"/>
<comment type="pathway">
    <text evidence="1 9">Cell wall biogenesis; peptidoglycan biosynthesis.</text>
</comment>
<evidence type="ECO:0000256" key="8">
    <source>
        <dbReference type="ARBA" id="ARBA00023316"/>
    </source>
</evidence>
<name>A0A3A1V2S1_9BACL</name>
<dbReference type="InterPro" id="IPR038063">
    <property type="entry name" value="Transpep_catalytic_dom"/>
</dbReference>
<dbReference type="Proteomes" id="UP000266482">
    <property type="component" value="Unassembled WGS sequence"/>
</dbReference>
<feature type="domain" description="L,D-TPase catalytic" evidence="12">
    <location>
        <begin position="351"/>
        <end position="460"/>
    </location>
</feature>
<evidence type="ECO:0000256" key="1">
    <source>
        <dbReference type="ARBA" id="ARBA00004752"/>
    </source>
</evidence>
<dbReference type="GO" id="GO:0071972">
    <property type="term" value="F:peptidoglycan L,D-transpeptidase activity"/>
    <property type="evidence" value="ECO:0007669"/>
    <property type="project" value="TreeGrafter"/>
</dbReference>
<keyword evidence="11" id="KW-1133">Transmembrane helix</keyword>
<keyword evidence="11" id="KW-0812">Transmembrane</keyword>
<dbReference type="PANTHER" id="PTHR30582">
    <property type="entry name" value="L,D-TRANSPEPTIDASE"/>
    <property type="match status" value="1"/>
</dbReference>
<feature type="active site" description="Nucleophile" evidence="9">
    <location>
        <position position="436"/>
    </location>
</feature>
<keyword evidence="8 9" id="KW-0961">Cell wall biogenesis/degradation</keyword>
<dbReference type="GO" id="GO:0018104">
    <property type="term" value="P:peptidoglycan-protein cross-linking"/>
    <property type="evidence" value="ECO:0007669"/>
    <property type="project" value="TreeGrafter"/>
</dbReference>
<dbReference type="PANTHER" id="PTHR30582:SF24">
    <property type="entry name" value="L,D-TRANSPEPTIDASE ERFK_SRFK-RELATED"/>
    <property type="match status" value="1"/>
</dbReference>
<comment type="similarity">
    <text evidence="2">Belongs to the YkuD family.</text>
</comment>
<evidence type="ECO:0000256" key="4">
    <source>
        <dbReference type="ARBA" id="ARBA00022679"/>
    </source>
</evidence>
<sequence length="494" mass="54817">MGKKSLEENISKTDIKSRTCLVGGKRMDKPEDLLYLKQFVKQHPDNKMGWYLLGKHYLEAGKEGKANYCFIQAGDIYEAFEQEAHPLAERELEQLKEWGRLQKKKRLTRKVVIALIPLLLAALLVPLSDFKNKSAESPASTSSGLEPQLGVVIVPQQIGQPIGYAMDTIIKAGGDAPDLSIAIRLQEKDGWAQWNGRMKPLLSVQREKSGSDKMDVSMHDRETCLCVPGDGSAVKDAYRKWKSAQEMHWTLASGIHHFRRLYGKWPAALEELIRPYPQNILAGEGEGMKESFPYVLAKLKQVDAAGKTERVDGQSSGSTKASHGQNGEKQGASRTPIGTNGLFQAEWSKPLEIVVDVSSHQLAVVQGDMVIRSYKVGLGGDRTPEGSFYISEKVRDPNGTEDGIFGSRGMTLSDTLYAIHGTDDPDSIGKDESLGCIRMRKADVEELYDVVPLGTKVTIKNGTFPSELKPSAERFRLEPKENETNPVKVYRWLS</sequence>
<dbReference type="GO" id="GO:0071555">
    <property type="term" value="P:cell wall organization"/>
    <property type="evidence" value="ECO:0007669"/>
    <property type="project" value="UniProtKB-UniRule"/>
</dbReference>
<feature type="active site" description="Proton donor/acceptor" evidence="9">
    <location>
        <position position="420"/>
    </location>
</feature>
<keyword evidence="5" id="KW-0378">Hydrolase</keyword>
<feature type="region of interest" description="Disordered" evidence="10">
    <location>
        <begin position="307"/>
        <end position="339"/>
    </location>
</feature>
<evidence type="ECO:0000256" key="2">
    <source>
        <dbReference type="ARBA" id="ARBA00005992"/>
    </source>
</evidence>
<evidence type="ECO:0000313" key="14">
    <source>
        <dbReference type="Proteomes" id="UP000266482"/>
    </source>
</evidence>
<reference evidence="13 14" key="1">
    <citation type="submission" date="2018-09" db="EMBL/GenBank/DDBJ databases">
        <title>Paenibacillus aracenensis nov. sp. isolated from a cave in southern Spain.</title>
        <authorList>
            <person name="Jurado V."/>
            <person name="Gutierrez-Patricio S."/>
            <person name="Gonzalez-Pimentel J.L."/>
            <person name="Miller A.Z."/>
            <person name="Laiz L."/>
            <person name="Saiz-Jimenez C."/>
        </authorList>
    </citation>
    <scope>NUCLEOTIDE SEQUENCE [LARGE SCALE GENOMIC DNA]</scope>
    <source>
        <strain evidence="13 14">DSM 22867</strain>
    </source>
</reference>
<evidence type="ECO:0000256" key="7">
    <source>
        <dbReference type="ARBA" id="ARBA00022984"/>
    </source>
</evidence>
<evidence type="ECO:0000256" key="10">
    <source>
        <dbReference type="SAM" id="MobiDB-lite"/>
    </source>
</evidence>
<evidence type="ECO:0000256" key="11">
    <source>
        <dbReference type="SAM" id="Phobius"/>
    </source>
</evidence>
<comment type="caution">
    <text evidence="13">The sequence shown here is derived from an EMBL/GenBank/DDBJ whole genome shotgun (WGS) entry which is preliminary data.</text>
</comment>